<proteinExistence type="predicted"/>
<keyword evidence="2" id="KW-1185">Reference proteome</keyword>
<comment type="caution">
    <text evidence="1">The sequence shown here is derived from an EMBL/GenBank/DDBJ whole genome shotgun (WGS) entry which is preliminary data.</text>
</comment>
<dbReference type="AlphaFoldDB" id="A0A4Y2E8C1"/>
<dbReference type="EMBL" id="BGPR01000509">
    <property type="protein sequence ID" value="GBM24025.1"/>
    <property type="molecule type" value="Genomic_DNA"/>
</dbReference>
<organism evidence="1 2">
    <name type="scientific">Araneus ventricosus</name>
    <name type="common">Orbweaver spider</name>
    <name type="synonym">Epeira ventricosa</name>
    <dbReference type="NCBI Taxonomy" id="182803"/>
    <lineage>
        <taxon>Eukaryota</taxon>
        <taxon>Metazoa</taxon>
        <taxon>Ecdysozoa</taxon>
        <taxon>Arthropoda</taxon>
        <taxon>Chelicerata</taxon>
        <taxon>Arachnida</taxon>
        <taxon>Araneae</taxon>
        <taxon>Araneomorphae</taxon>
        <taxon>Entelegynae</taxon>
        <taxon>Araneoidea</taxon>
        <taxon>Araneidae</taxon>
        <taxon>Araneus</taxon>
    </lineage>
</organism>
<evidence type="ECO:0000313" key="2">
    <source>
        <dbReference type="Proteomes" id="UP000499080"/>
    </source>
</evidence>
<gene>
    <name evidence="1" type="ORF">AVEN_33987_1</name>
</gene>
<protein>
    <submittedName>
        <fullName evidence="1">Uncharacterized protein</fullName>
    </submittedName>
</protein>
<dbReference type="InterPro" id="IPR036397">
    <property type="entry name" value="RNaseH_sf"/>
</dbReference>
<dbReference type="GO" id="GO:0003676">
    <property type="term" value="F:nucleic acid binding"/>
    <property type="evidence" value="ECO:0007669"/>
    <property type="project" value="InterPro"/>
</dbReference>
<dbReference type="Gene3D" id="3.30.420.10">
    <property type="entry name" value="Ribonuclease H-like superfamily/Ribonuclease H"/>
    <property type="match status" value="1"/>
</dbReference>
<sequence length="166" mass="19258">MSRNQCFGARNLNYAEQMRERSQDQAAKHHCPDLTPSDFPLFGLLKKHLAGHHFRTDVEVQVAVLKWLHNLDPDFFYAALRWSALGCALPQAQRYHYYPPDLDQSPDLGQRHNIVDYKAPQALSQTPQCHITTLSRQSFFQADVRVLLVTPSHAFPIIFRQETMWK</sequence>
<name>A0A4Y2E8C1_ARAVE</name>
<reference evidence="1 2" key="1">
    <citation type="journal article" date="2019" name="Sci. Rep.">
        <title>Orb-weaving spider Araneus ventricosus genome elucidates the spidroin gene catalogue.</title>
        <authorList>
            <person name="Kono N."/>
            <person name="Nakamura H."/>
            <person name="Ohtoshi R."/>
            <person name="Moran D.A.P."/>
            <person name="Shinohara A."/>
            <person name="Yoshida Y."/>
            <person name="Fujiwara M."/>
            <person name="Mori M."/>
            <person name="Tomita M."/>
            <person name="Arakawa K."/>
        </authorList>
    </citation>
    <scope>NUCLEOTIDE SEQUENCE [LARGE SCALE GENOMIC DNA]</scope>
</reference>
<dbReference type="Proteomes" id="UP000499080">
    <property type="component" value="Unassembled WGS sequence"/>
</dbReference>
<evidence type="ECO:0000313" key="1">
    <source>
        <dbReference type="EMBL" id="GBM24025.1"/>
    </source>
</evidence>
<accession>A0A4Y2E8C1</accession>